<organism evidence="1 2">
    <name type="scientific">Rhodococcus triatomae</name>
    <dbReference type="NCBI Taxonomy" id="300028"/>
    <lineage>
        <taxon>Bacteria</taxon>
        <taxon>Bacillati</taxon>
        <taxon>Actinomycetota</taxon>
        <taxon>Actinomycetes</taxon>
        <taxon>Mycobacteriales</taxon>
        <taxon>Nocardiaceae</taxon>
        <taxon>Rhodococcus</taxon>
    </lineage>
</organism>
<evidence type="ECO:0000313" key="1">
    <source>
        <dbReference type="EMBL" id="SDI71221.1"/>
    </source>
</evidence>
<keyword evidence="2" id="KW-1185">Reference proteome</keyword>
<accession>A0A1G8MTB7</accession>
<dbReference type="EMBL" id="FNDN01000010">
    <property type="protein sequence ID" value="SDI71221.1"/>
    <property type="molecule type" value="Genomic_DNA"/>
</dbReference>
<gene>
    <name evidence="1" type="ORF">SAMN05444695_11068</name>
</gene>
<proteinExistence type="predicted"/>
<name>A0A1G8MTB7_9NOCA</name>
<dbReference type="RefSeq" id="WP_169847164.1">
    <property type="nucleotide sequence ID" value="NZ_CP048813.1"/>
</dbReference>
<evidence type="ECO:0000313" key="2">
    <source>
        <dbReference type="Proteomes" id="UP000183263"/>
    </source>
</evidence>
<dbReference type="AlphaFoldDB" id="A0A1G8MTB7"/>
<protein>
    <submittedName>
        <fullName evidence="1">Uncharacterized protein</fullName>
    </submittedName>
</protein>
<sequence length="58" mass="6387">MEILAFHSSRPADPDLYHDHDDCPDGKGIASWNRTVGAFGYHRCPICRSLDSRAGLSA</sequence>
<dbReference type="Proteomes" id="UP000183263">
    <property type="component" value="Unassembled WGS sequence"/>
</dbReference>
<reference evidence="1 2" key="1">
    <citation type="submission" date="2016-10" db="EMBL/GenBank/DDBJ databases">
        <authorList>
            <person name="de Groot N.N."/>
        </authorList>
    </citation>
    <scope>NUCLEOTIDE SEQUENCE [LARGE SCALE GENOMIC DNA]</scope>
    <source>
        <strain evidence="1 2">DSM 44892</strain>
    </source>
</reference>